<comment type="caution">
    <text evidence="1">The sequence shown here is derived from an EMBL/GenBank/DDBJ whole genome shotgun (WGS) entry which is preliminary data.</text>
</comment>
<sequence length="160" mass="17426">MAEDACSTASEMCSKSENEERMAHQNCCSEIMFSRAPSKLRRDTLRVAHSCSGGLVVKMLSQGKERSQPTSSNLLERELSSLARDVGLRRTQLLLKLELQVLLLLDQVQQASDLPTGAPNHIETRTSYNLKVETPILLVSARPARAHSSGAAHGFAPALA</sequence>
<dbReference type="EMBL" id="LVLJ01000219">
    <property type="protein sequence ID" value="OAE35229.1"/>
    <property type="molecule type" value="Genomic_DNA"/>
</dbReference>
<protein>
    <submittedName>
        <fullName evidence="1">Uncharacterized protein</fullName>
    </submittedName>
</protein>
<dbReference type="Proteomes" id="UP000077202">
    <property type="component" value="Unassembled WGS sequence"/>
</dbReference>
<evidence type="ECO:0000313" key="1">
    <source>
        <dbReference type="EMBL" id="OAE35229.1"/>
    </source>
</evidence>
<organism evidence="1 2">
    <name type="scientific">Marchantia polymorpha subsp. ruderalis</name>
    <dbReference type="NCBI Taxonomy" id="1480154"/>
    <lineage>
        <taxon>Eukaryota</taxon>
        <taxon>Viridiplantae</taxon>
        <taxon>Streptophyta</taxon>
        <taxon>Embryophyta</taxon>
        <taxon>Marchantiophyta</taxon>
        <taxon>Marchantiopsida</taxon>
        <taxon>Marchantiidae</taxon>
        <taxon>Marchantiales</taxon>
        <taxon>Marchantiaceae</taxon>
        <taxon>Marchantia</taxon>
    </lineage>
</organism>
<name>A0A176WQ55_MARPO</name>
<evidence type="ECO:0000313" key="2">
    <source>
        <dbReference type="Proteomes" id="UP000077202"/>
    </source>
</evidence>
<dbReference type="AlphaFoldDB" id="A0A176WQ55"/>
<gene>
    <name evidence="1" type="ORF">AXG93_1162s1050</name>
</gene>
<proteinExistence type="predicted"/>
<reference evidence="1" key="1">
    <citation type="submission" date="2016-03" db="EMBL/GenBank/DDBJ databases">
        <title>Mechanisms controlling the formation of the plant cell surface in tip-growing cells are functionally conserved among land plants.</title>
        <authorList>
            <person name="Honkanen S."/>
            <person name="Jones V.A."/>
            <person name="Morieri G."/>
            <person name="Champion C."/>
            <person name="Hetherington A.J."/>
            <person name="Kelly S."/>
            <person name="Saint-Marcoux D."/>
            <person name="Proust H."/>
            <person name="Prescott H."/>
            <person name="Dolan L."/>
        </authorList>
    </citation>
    <scope>NUCLEOTIDE SEQUENCE [LARGE SCALE GENOMIC DNA]</scope>
    <source>
        <tissue evidence="1">Whole gametophyte</tissue>
    </source>
</reference>
<accession>A0A176WQ55</accession>
<keyword evidence="2" id="KW-1185">Reference proteome</keyword>